<dbReference type="OrthoDB" id="5367135at2759"/>
<evidence type="ECO:0000313" key="2">
    <source>
        <dbReference type="EMBL" id="RFU72512.1"/>
    </source>
</evidence>
<dbReference type="InterPro" id="IPR043504">
    <property type="entry name" value="Peptidase_S1_PA_chymotrypsin"/>
</dbReference>
<feature type="compositionally biased region" description="Basic and acidic residues" evidence="1">
    <location>
        <begin position="1"/>
        <end position="15"/>
    </location>
</feature>
<dbReference type="Proteomes" id="UP000266272">
    <property type="component" value="Unassembled WGS sequence"/>
</dbReference>
<gene>
    <name evidence="2" type="ORF">TARUN_9753</name>
</gene>
<evidence type="ECO:0000256" key="1">
    <source>
        <dbReference type="SAM" id="MobiDB-lite"/>
    </source>
</evidence>
<evidence type="ECO:0000313" key="3">
    <source>
        <dbReference type="Proteomes" id="UP000266272"/>
    </source>
</evidence>
<proteinExistence type="predicted"/>
<dbReference type="SUPFAM" id="SSF50494">
    <property type="entry name" value="Trypsin-like serine proteases"/>
    <property type="match status" value="1"/>
</dbReference>
<dbReference type="Gene3D" id="2.40.10.10">
    <property type="entry name" value="Trypsin-like serine proteases"/>
    <property type="match status" value="2"/>
</dbReference>
<dbReference type="AlphaFoldDB" id="A0A395N8R3"/>
<keyword evidence="3" id="KW-1185">Reference proteome</keyword>
<dbReference type="InterPro" id="IPR009003">
    <property type="entry name" value="Peptidase_S1_PA"/>
</dbReference>
<name>A0A395N8R3_TRIAR</name>
<reference evidence="2 3" key="1">
    <citation type="journal article" date="2018" name="PLoS Pathog.">
        <title>Evolution of structural diversity of trichothecenes, a family of toxins produced by plant pathogenic and entomopathogenic fungi.</title>
        <authorList>
            <person name="Proctor R.H."/>
            <person name="McCormick S.P."/>
            <person name="Kim H.S."/>
            <person name="Cardoza R.E."/>
            <person name="Stanley A.M."/>
            <person name="Lindo L."/>
            <person name="Kelly A."/>
            <person name="Brown D.W."/>
            <person name="Lee T."/>
            <person name="Vaughan M.M."/>
            <person name="Alexander N.J."/>
            <person name="Busman M."/>
            <person name="Gutierrez S."/>
        </authorList>
    </citation>
    <scope>NUCLEOTIDE SEQUENCE [LARGE SCALE GENOMIC DNA]</scope>
    <source>
        <strain evidence="2 3">IBT 40837</strain>
    </source>
</reference>
<organism evidence="2 3">
    <name type="scientific">Trichoderma arundinaceum</name>
    <dbReference type="NCBI Taxonomy" id="490622"/>
    <lineage>
        <taxon>Eukaryota</taxon>
        <taxon>Fungi</taxon>
        <taxon>Dikarya</taxon>
        <taxon>Ascomycota</taxon>
        <taxon>Pezizomycotina</taxon>
        <taxon>Sordariomycetes</taxon>
        <taxon>Hypocreomycetidae</taxon>
        <taxon>Hypocreales</taxon>
        <taxon>Hypocreaceae</taxon>
        <taxon>Trichoderma</taxon>
    </lineage>
</organism>
<protein>
    <recommendedName>
        <fullName evidence="4">Serine protease</fullName>
    </recommendedName>
</protein>
<dbReference type="EMBL" id="PXOA01000841">
    <property type="protein sequence ID" value="RFU72512.1"/>
    <property type="molecule type" value="Genomic_DNA"/>
</dbReference>
<sequence>MEYRRNIAPGDEHPTRRGNRQPEVNRDLDRANELTNSVVRLEFDFDVIDGTGHVGATSYGTGFFVNLPSKKYDAILTAGHNLINENKVRAQNLKVVYGVNDEEEAYNFIICPQYEEHPGQKAEVSDHGYYDYGVILLPKDRTEEDDDEGQFHYAVGRKKRKEYEYTSRTEQGMSGSPVWIEYDGQRIVIGIHNMRPSNDGTGSRGTKITEEVFRNLCLWTESGFFGKRLCATGVKRKPHNTYLAFYQHSNFAKVFLGKPDAAAAQDNLTFDILPTYIHTKVVENSVDITPAPLYALKFHKPPAWNGDDAKCWIEWQPMNQRAVLVDTLKDINLVQIREKENKKENKSSEKYYVVLPAQRTNWKDGGELRLHDGDREDDDIEDGMTEYAGVSFGEFKQIGVKENRRLFTME</sequence>
<comment type="caution">
    <text evidence="2">The sequence shown here is derived from an EMBL/GenBank/DDBJ whole genome shotgun (WGS) entry which is preliminary data.</text>
</comment>
<feature type="region of interest" description="Disordered" evidence="1">
    <location>
        <begin position="1"/>
        <end position="29"/>
    </location>
</feature>
<dbReference type="STRING" id="490622.A0A395N8R3"/>
<accession>A0A395N8R3</accession>
<evidence type="ECO:0008006" key="4">
    <source>
        <dbReference type="Google" id="ProtNLM"/>
    </source>
</evidence>